<dbReference type="InterPro" id="IPR020806">
    <property type="entry name" value="PKS_PP-bd"/>
</dbReference>
<dbReference type="InterPro" id="IPR029058">
    <property type="entry name" value="AB_hydrolase_fold"/>
</dbReference>
<dbReference type="InterPro" id="IPR001242">
    <property type="entry name" value="Condensation_dom"/>
</dbReference>
<dbReference type="EMBL" id="JBHMEP010000001">
    <property type="protein sequence ID" value="MFB9133632.1"/>
    <property type="molecule type" value="Genomic_DNA"/>
</dbReference>
<dbReference type="RefSeq" id="WP_390189142.1">
    <property type="nucleotide sequence ID" value="NZ_JBHMEP010000001.1"/>
</dbReference>
<dbReference type="InterPro" id="IPR006162">
    <property type="entry name" value="Ppantetheine_attach_site"/>
</dbReference>
<evidence type="ECO:0000256" key="2">
    <source>
        <dbReference type="ARBA" id="ARBA00022450"/>
    </source>
</evidence>
<evidence type="ECO:0000313" key="5">
    <source>
        <dbReference type="EMBL" id="MFB9133632.1"/>
    </source>
</evidence>
<feature type="domain" description="Carrier" evidence="4">
    <location>
        <begin position="434"/>
        <end position="509"/>
    </location>
</feature>
<dbReference type="Pfam" id="PF00668">
    <property type="entry name" value="Condensation"/>
    <property type="match status" value="1"/>
</dbReference>
<gene>
    <name evidence="5" type="ORF">ACFFUV_01450</name>
</gene>
<dbReference type="PROSITE" id="PS00012">
    <property type="entry name" value="PHOSPHOPANTETHEINE"/>
    <property type="match status" value="1"/>
</dbReference>
<accession>A0ABV5HIS5</accession>
<proteinExistence type="predicted"/>
<comment type="caution">
    <text evidence="5">The sequence shown here is derived from an EMBL/GenBank/DDBJ whole genome shotgun (WGS) entry which is preliminary data.</text>
</comment>
<dbReference type="Gene3D" id="3.40.50.1820">
    <property type="entry name" value="alpha/beta hydrolase"/>
    <property type="match status" value="1"/>
</dbReference>
<evidence type="ECO:0000256" key="3">
    <source>
        <dbReference type="ARBA" id="ARBA00022553"/>
    </source>
</evidence>
<evidence type="ECO:0000256" key="1">
    <source>
        <dbReference type="ARBA" id="ARBA00001957"/>
    </source>
</evidence>
<dbReference type="PANTHER" id="PTHR45527">
    <property type="entry name" value="NONRIBOSOMAL PEPTIDE SYNTHETASE"/>
    <property type="match status" value="1"/>
</dbReference>
<dbReference type="Proteomes" id="UP001589645">
    <property type="component" value="Unassembled WGS sequence"/>
</dbReference>
<dbReference type="SUPFAM" id="SSF47336">
    <property type="entry name" value="ACP-like"/>
    <property type="match status" value="1"/>
</dbReference>
<keyword evidence="6" id="KW-1185">Reference proteome</keyword>
<evidence type="ECO:0000313" key="6">
    <source>
        <dbReference type="Proteomes" id="UP001589645"/>
    </source>
</evidence>
<sequence length="986" mass="111067">MMMENITQPQPQTRDAKSEALNEYEELTWLRHQQCEQGIHQYAIAIKLSHHIDRSKLLTAIERACAHYPELKTLYQFDDELGLIKAFTPTVSNIISLDSVSFEQQAIERLRQSQAAAIDLHHQPGLQFHVYLLNQGEVILGAVVHPILQQQMCWRDVFSAISRAYQQQPFDASIRASHLQPELMNLDRVKCHVPGIERAAIDVTTTHSPSEPTVANTFSACLDIEQLTKLSGDELAKRNVLNGVAALFAKQISQVTDRPMVKVSLPRELDDRFFELGATMIESNLVCVELDCSRDDPAYIVAQIESQMQQTAQLSSETTMPHVLVSWLADPVTFLRFDGVSVDRVALPTTDCRFELSLAMGVNCRQEGVIELTTAPNLSAYAGGWMLESLLKALDGQPHNELQLRSLTVPKDAISPIDILSQEVTQNPATSEQQPEKNIAQLIVNEFRDALGKPEMSVDDDFFDMGGHSLIATRVIGRLLKQHQVEIHINDLFSYSSAAALAQKATAHQTEVTTPHLDEQTRSDDNAFPLSLAQNSLWKAKQKYAEFGLHHIFNIPFALHFIDPVDEQVFGQAFNDLLIRHPGLRTQFFEQNGEPLQRVVPVAKLDEYQWFWTSDETPSEPHAAALKQESGHGFDLANELPLRLKFIRDAQSKQQYLSLLFHHIVLDEWSVNILMDELNQAYQARIQGREPEWSFEPLPFHQYAQKQHASGMNQQHQAFWKQHLHDATWSSPIFDHNHPLSVVYEEDDNQGGWVEFKIEPQVSEQLYQLAKCRSASLFNVMYAGIITALRLLGAPQNLVVGTPASGRLDAEFFDTVGYFTTMVVHMNRVEESLSVVDIIEQVKQTINGSMPYTDIPIDLIEEALLAPGEERENHIFEVFIQLHAKNKLNGYLAGASGETIEFQQVDPDKSEGGLGLQFEVMEEMISGEPRVRVLMSYLAKHYSPAQVELLSNTTSDVLTRFATLGDGDLSLSALRAELKTTNPYIV</sequence>
<organism evidence="5 6">
    <name type="scientific">Vibrio olivae</name>
    <dbReference type="NCBI Taxonomy" id="1243002"/>
    <lineage>
        <taxon>Bacteria</taxon>
        <taxon>Pseudomonadati</taxon>
        <taxon>Pseudomonadota</taxon>
        <taxon>Gammaproteobacteria</taxon>
        <taxon>Vibrionales</taxon>
        <taxon>Vibrionaceae</taxon>
        <taxon>Vibrio</taxon>
    </lineage>
</organism>
<comment type="cofactor">
    <cofactor evidence="1">
        <name>pantetheine 4'-phosphate</name>
        <dbReference type="ChEBI" id="CHEBI:47942"/>
    </cofactor>
</comment>
<keyword evidence="2" id="KW-0596">Phosphopantetheine</keyword>
<dbReference type="InterPro" id="IPR009081">
    <property type="entry name" value="PP-bd_ACP"/>
</dbReference>
<protein>
    <submittedName>
        <fullName evidence="5">Condensation domain-containing protein</fullName>
    </submittedName>
</protein>
<dbReference type="InterPro" id="IPR023213">
    <property type="entry name" value="CAT-like_dom_sf"/>
</dbReference>
<dbReference type="Gene3D" id="3.30.559.10">
    <property type="entry name" value="Chloramphenicol acetyltransferase-like domain"/>
    <property type="match status" value="2"/>
</dbReference>
<dbReference type="Pfam" id="PF00550">
    <property type="entry name" value="PP-binding"/>
    <property type="match status" value="1"/>
</dbReference>
<keyword evidence="3" id="KW-0597">Phosphoprotein</keyword>
<dbReference type="Gene3D" id="3.30.559.30">
    <property type="entry name" value="Nonribosomal peptide synthetase, condensation domain"/>
    <property type="match status" value="1"/>
</dbReference>
<evidence type="ECO:0000259" key="4">
    <source>
        <dbReference type="PROSITE" id="PS50075"/>
    </source>
</evidence>
<dbReference type="SUPFAM" id="SSF52777">
    <property type="entry name" value="CoA-dependent acyltransferases"/>
    <property type="match status" value="3"/>
</dbReference>
<dbReference type="PROSITE" id="PS50075">
    <property type="entry name" value="CARRIER"/>
    <property type="match status" value="1"/>
</dbReference>
<name>A0ABV5HIS5_9VIBR</name>
<reference evidence="5 6" key="1">
    <citation type="submission" date="2024-09" db="EMBL/GenBank/DDBJ databases">
        <authorList>
            <person name="Sun Q."/>
            <person name="Mori K."/>
        </authorList>
    </citation>
    <scope>NUCLEOTIDE SEQUENCE [LARGE SCALE GENOMIC DNA]</scope>
    <source>
        <strain evidence="5 6">CECT 8064</strain>
    </source>
</reference>
<dbReference type="InterPro" id="IPR036736">
    <property type="entry name" value="ACP-like_sf"/>
</dbReference>
<dbReference type="SMART" id="SM00823">
    <property type="entry name" value="PKS_PP"/>
    <property type="match status" value="1"/>
</dbReference>
<dbReference type="PANTHER" id="PTHR45527:SF1">
    <property type="entry name" value="FATTY ACID SYNTHASE"/>
    <property type="match status" value="1"/>
</dbReference>